<comment type="caution">
    <text evidence="1">The sequence shown here is derived from an EMBL/GenBank/DDBJ whole genome shotgun (WGS) entry which is preliminary data.</text>
</comment>
<gene>
    <name evidence="1" type="ORF">GBAR_LOCUS26012</name>
</gene>
<reference evidence="1" key="1">
    <citation type="submission" date="2023-03" db="EMBL/GenBank/DDBJ databases">
        <authorList>
            <person name="Steffen K."/>
            <person name="Cardenas P."/>
        </authorList>
    </citation>
    <scope>NUCLEOTIDE SEQUENCE</scope>
</reference>
<name>A0AA35TFL9_GEOBA</name>
<dbReference type="EMBL" id="CASHTH010003605">
    <property type="protein sequence ID" value="CAI8047068.1"/>
    <property type="molecule type" value="Genomic_DNA"/>
</dbReference>
<accession>A0AA35TFL9</accession>
<sequence length="82" mass="9836">MVYSEYIKQRIVEEELSCAEIVKALDRERRESARCRSLYLIPEMICWFEEHAVLCQNEVYIVSCCGFHDWGFNRCMHVYCGF</sequence>
<dbReference type="AlphaFoldDB" id="A0AA35TFL9"/>
<protein>
    <submittedName>
        <fullName evidence="1">Uncharacterized protein</fullName>
    </submittedName>
</protein>
<organism evidence="1 2">
    <name type="scientific">Geodia barretti</name>
    <name type="common">Barrett's horny sponge</name>
    <dbReference type="NCBI Taxonomy" id="519541"/>
    <lineage>
        <taxon>Eukaryota</taxon>
        <taxon>Metazoa</taxon>
        <taxon>Porifera</taxon>
        <taxon>Demospongiae</taxon>
        <taxon>Heteroscleromorpha</taxon>
        <taxon>Tetractinellida</taxon>
        <taxon>Astrophorina</taxon>
        <taxon>Geodiidae</taxon>
        <taxon>Geodia</taxon>
    </lineage>
</organism>
<proteinExistence type="predicted"/>
<evidence type="ECO:0000313" key="1">
    <source>
        <dbReference type="EMBL" id="CAI8047068.1"/>
    </source>
</evidence>
<dbReference type="Proteomes" id="UP001174909">
    <property type="component" value="Unassembled WGS sequence"/>
</dbReference>
<evidence type="ECO:0000313" key="2">
    <source>
        <dbReference type="Proteomes" id="UP001174909"/>
    </source>
</evidence>
<keyword evidence="2" id="KW-1185">Reference proteome</keyword>